<name>A0ACC0WUV3_9STRA</name>
<protein>
    <submittedName>
        <fullName evidence="1">Uncharacterized protein</fullName>
    </submittedName>
</protein>
<evidence type="ECO:0000313" key="2">
    <source>
        <dbReference type="Proteomes" id="UP001163321"/>
    </source>
</evidence>
<gene>
    <name evidence="1" type="ORF">PsorP6_000051</name>
</gene>
<reference evidence="1 2" key="1">
    <citation type="journal article" date="2022" name="bioRxiv">
        <title>The genome of the oomycete Peronosclerospora sorghi, a cosmopolitan pathogen of maize and sorghum, is inflated with dispersed pseudogenes.</title>
        <authorList>
            <person name="Fletcher K."/>
            <person name="Martin F."/>
            <person name="Isakeit T."/>
            <person name="Cavanaugh K."/>
            <person name="Magill C."/>
            <person name="Michelmore R."/>
        </authorList>
    </citation>
    <scope>NUCLEOTIDE SEQUENCE [LARGE SCALE GENOMIC DNA]</scope>
    <source>
        <strain evidence="1">P6</strain>
    </source>
</reference>
<sequence>MVTLPIPAKYDPIAKTKPLYGGADIREVDADYCEVRGHTDLIQVSKTSHQPLILFEDTVVRFGLDVLPARGYSVGLIELQNLAYLLTSICSVRIVSRREYVIDDAEARL</sequence>
<comment type="caution">
    <text evidence="1">The sequence shown here is derived from an EMBL/GenBank/DDBJ whole genome shotgun (WGS) entry which is preliminary data.</text>
</comment>
<keyword evidence="2" id="KW-1185">Reference proteome</keyword>
<accession>A0ACC0WUV3</accession>
<dbReference type="Proteomes" id="UP001163321">
    <property type="component" value="Chromosome 1"/>
</dbReference>
<proteinExistence type="predicted"/>
<organism evidence="1 2">
    <name type="scientific">Peronosclerospora sorghi</name>
    <dbReference type="NCBI Taxonomy" id="230839"/>
    <lineage>
        <taxon>Eukaryota</taxon>
        <taxon>Sar</taxon>
        <taxon>Stramenopiles</taxon>
        <taxon>Oomycota</taxon>
        <taxon>Peronosporomycetes</taxon>
        <taxon>Peronosporales</taxon>
        <taxon>Peronosporaceae</taxon>
        <taxon>Peronosclerospora</taxon>
    </lineage>
</organism>
<evidence type="ECO:0000313" key="1">
    <source>
        <dbReference type="EMBL" id="KAI9922016.1"/>
    </source>
</evidence>
<dbReference type="EMBL" id="CM047580">
    <property type="protein sequence ID" value="KAI9922016.1"/>
    <property type="molecule type" value="Genomic_DNA"/>
</dbReference>